<dbReference type="GO" id="GO:0006565">
    <property type="term" value="P:L-serine catabolic process"/>
    <property type="evidence" value="ECO:0007669"/>
    <property type="project" value="TreeGrafter"/>
</dbReference>
<comment type="similarity">
    <text evidence="3">Belongs to the serine/threonine dehydratase family.</text>
</comment>
<dbReference type="STRING" id="1344003.SAMN05445060_0850"/>
<gene>
    <name evidence="10" type="ORF">SAMN05445060_0850</name>
</gene>
<accession>A0A1N7DRM5</accession>
<dbReference type="InterPro" id="IPR050147">
    <property type="entry name" value="Ser/Thr_Dehydratase"/>
</dbReference>
<dbReference type="Pfam" id="PF00291">
    <property type="entry name" value="PALP"/>
    <property type="match status" value="1"/>
</dbReference>
<dbReference type="PANTHER" id="PTHR48078:SF6">
    <property type="entry name" value="L-THREONINE DEHYDRATASE CATABOLIC TDCB"/>
    <property type="match status" value="1"/>
</dbReference>
<evidence type="ECO:0000313" key="10">
    <source>
        <dbReference type="EMBL" id="SIR78474.1"/>
    </source>
</evidence>
<evidence type="ECO:0000256" key="1">
    <source>
        <dbReference type="ARBA" id="ARBA00001274"/>
    </source>
</evidence>
<dbReference type="GO" id="GO:0009097">
    <property type="term" value="P:isoleucine biosynthetic process"/>
    <property type="evidence" value="ECO:0007669"/>
    <property type="project" value="TreeGrafter"/>
</dbReference>
<dbReference type="InterPro" id="IPR005789">
    <property type="entry name" value="Thr_deHydtase_catblc"/>
</dbReference>
<evidence type="ECO:0000256" key="3">
    <source>
        <dbReference type="ARBA" id="ARBA00010869"/>
    </source>
</evidence>
<dbReference type="EC" id="4.3.1.19" evidence="4"/>
<dbReference type="CDD" id="cd04886">
    <property type="entry name" value="ACT_ThrD-II-like"/>
    <property type="match status" value="1"/>
</dbReference>
<evidence type="ECO:0000256" key="2">
    <source>
        <dbReference type="ARBA" id="ARBA00001933"/>
    </source>
</evidence>
<dbReference type="OrthoDB" id="9811476at2"/>
<evidence type="ECO:0000313" key="11">
    <source>
        <dbReference type="Proteomes" id="UP000186218"/>
    </source>
</evidence>
<reference evidence="10 11" key="1">
    <citation type="submission" date="2017-01" db="EMBL/GenBank/DDBJ databases">
        <authorList>
            <person name="Mah S.A."/>
            <person name="Swanson W.J."/>
            <person name="Moy G.W."/>
            <person name="Vacquier V.D."/>
        </authorList>
    </citation>
    <scope>NUCLEOTIDE SEQUENCE [LARGE SCALE GENOMIC DNA]</scope>
    <source>
        <strain evidence="10 11">CPCC 203464</strain>
    </source>
</reference>
<comment type="function">
    <text evidence="7">Catalyzes the anaerobic formation of alpha-ketobutyrate and ammonia from threonine in a two-step reaction. The first step involved a dehydration of threonine and a production of enamine intermediates (aminocrotonate), which tautomerizes to its imine form (iminobutyrate). Both intermediates are unstable and short-lived. The second step is the nonenzymatic hydrolysis of the enamine/imine intermediates to form 2-ketobutyrate and free ammonia. In the low water environment of the cell, the second step is accelerated by RidA.</text>
</comment>
<dbReference type="GO" id="GO:0006567">
    <property type="term" value="P:L-threonine catabolic process"/>
    <property type="evidence" value="ECO:0007669"/>
    <property type="project" value="InterPro"/>
</dbReference>
<comment type="catalytic activity">
    <reaction evidence="1">
        <text>L-threonine = 2-oxobutanoate + NH4(+)</text>
        <dbReference type="Rhea" id="RHEA:22108"/>
        <dbReference type="ChEBI" id="CHEBI:16763"/>
        <dbReference type="ChEBI" id="CHEBI:28938"/>
        <dbReference type="ChEBI" id="CHEBI:57926"/>
        <dbReference type="EC" id="4.3.1.19"/>
    </reaction>
</comment>
<dbReference type="InterPro" id="IPR036052">
    <property type="entry name" value="TrpB-like_PALP_sf"/>
</dbReference>
<organism evidence="10 11">
    <name type="scientific">Williamsia sterculiae</name>
    <dbReference type="NCBI Taxonomy" id="1344003"/>
    <lineage>
        <taxon>Bacteria</taxon>
        <taxon>Bacillati</taxon>
        <taxon>Actinomycetota</taxon>
        <taxon>Actinomycetes</taxon>
        <taxon>Mycobacteriales</taxon>
        <taxon>Nocardiaceae</taxon>
        <taxon>Williamsia</taxon>
    </lineage>
</organism>
<evidence type="ECO:0000256" key="5">
    <source>
        <dbReference type="ARBA" id="ARBA00022898"/>
    </source>
</evidence>
<dbReference type="EMBL" id="FTNT01000002">
    <property type="protein sequence ID" value="SIR78474.1"/>
    <property type="molecule type" value="Genomic_DNA"/>
</dbReference>
<dbReference type="GO" id="GO:0004794">
    <property type="term" value="F:threonine deaminase activity"/>
    <property type="evidence" value="ECO:0007669"/>
    <property type="project" value="UniProtKB-EC"/>
</dbReference>
<dbReference type="CDD" id="cd01562">
    <property type="entry name" value="Thr-dehyd"/>
    <property type="match status" value="1"/>
</dbReference>
<proteinExistence type="inferred from homology"/>
<dbReference type="Gene3D" id="3.40.50.1100">
    <property type="match status" value="2"/>
</dbReference>
<dbReference type="InterPro" id="IPR001926">
    <property type="entry name" value="TrpB-like_PALP"/>
</dbReference>
<keyword evidence="11" id="KW-1185">Reference proteome</keyword>
<evidence type="ECO:0000256" key="7">
    <source>
        <dbReference type="ARBA" id="ARBA00025527"/>
    </source>
</evidence>
<keyword evidence="6" id="KW-0456">Lyase</keyword>
<keyword evidence="5" id="KW-0663">Pyridoxal phosphate</keyword>
<evidence type="ECO:0000256" key="4">
    <source>
        <dbReference type="ARBA" id="ARBA00012096"/>
    </source>
</evidence>
<name>A0A1N7DRM5_9NOCA</name>
<dbReference type="Proteomes" id="UP000186218">
    <property type="component" value="Unassembled WGS sequence"/>
</dbReference>
<evidence type="ECO:0000259" key="9">
    <source>
        <dbReference type="PROSITE" id="PS51671"/>
    </source>
</evidence>
<protein>
    <recommendedName>
        <fullName evidence="4">threonine ammonia-lyase</fullName>
        <ecNumber evidence="4">4.3.1.19</ecNumber>
    </recommendedName>
    <alternativeName>
        <fullName evidence="8">Threonine deaminase</fullName>
    </alternativeName>
</protein>
<comment type="cofactor">
    <cofactor evidence="2">
        <name>pyridoxal 5'-phosphate</name>
        <dbReference type="ChEBI" id="CHEBI:597326"/>
    </cofactor>
</comment>
<dbReference type="PANTHER" id="PTHR48078">
    <property type="entry name" value="THREONINE DEHYDRATASE, MITOCHONDRIAL-RELATED"/>
    <property type="match status" value="1"/>
</dbReference>
<dbReference type="GO" id="GO:0003941">
    <property type="term" value="F:L-serine ammonia-lyase activity"/>
    <property type="evidence" value="ECO:0007669"/>
    <property type="project" value="TreeGrafter"/>
</dbReference>
<dbReference type="FunFam" id="3.40.50.1100:FF:000007">
    <property type="entry name" value="L-threonine dehydratase catabolic TdcB"/>
    <property type="match status" value="1"/>
</dbReference>
<dbReference type="InterPro" id="IPR002912">
    <property type="entry name" value="ACT_dom"/>
</dbReference>
<feature type="domain" description="ACT" evidence="9">
    <location>
        <begin position="328"/>
        <end position="401"/>
    </location>
</feature>
<dbReference type="SUPFAM" id="SSF53686">
    <property type="entry name" value="Tryptophan synthase beta subunit-like PLP-dependent enzymes"/>
    <property type="match status" value="1"/>
</dbReference>
<dbReference type="InterPro" id="IPR044561">
    <property type="entry name" value="ACT_ThrD-II-like"/>
</dbReference>
<dbReference type="PROSITE" id="PS51671">
    <property type="entry name" value="ACT"/>
    <property type="match status" value="1"/>
</dbReference>
<dbReference type="AlphaFoldDB" id="A0A1N7DRM5"/>
<evidence type="ECO:0000256" key="8">
    <source>
        <dbReference type="ARBA" id="ARBA00031427"/>
    </source>
</evidence>
<sequence length="401" mass="41916">MVITEERIEQALRTLAPVMRRTPMVASRALSDSCGHDVWLKCENLQRTGSFKPRGAYLRIAGLSDEQRARGVVAASAGNHAQGVAWSATTLGIASRVYMPIGASLPKIAATRAYGAEVVLEGEYIDESLTAAHVYAEETGAELIHPFDHEDIVTGQATVGVEICDQMPAVGTVLVPLGGGGLLAGVATAIKLRRPEVRVIGVQAAEAAAWPASLDAGAPVKLATMNTMADGIAVAMPGAVPFAQVSELVDEVVTVSEDAISRALLLLLERAKLIVEPAGATAVAALMEHTDLRLDGQVCAVLSGGNVDPLLLTHITTHGLQAAGRYLTVSVNVPDRPGGLSALLELLRDQGASVVDVIHSRVAGELRLGEVQVTVSLETRGPEHQVALRRALVDAGYLAGE</sequence>
<dbReference type="NCBIfam" id="TIGR01127">
    <property type="entry name" value="ilvA_1Cterm"/>
    <property type="match status" value="1"/>
</dbReference>
<evidence type="ECO:0000256" key="6">
    <source>
        <dbReference type="ARBA" id="ARBA00023239"/>
    </source>
</evidence>
<dbReference type="FunFam" id="3.40.50.1100:FF:000005">
    <property type="entry name" value="Threonine dehydratase catabolic"/>
    <property type="match status" value="1"/>
</dbReference>
<dbReference type="RefSeq" id="WP_076476840.1">
    <property type="nucleotide sequence ID" value="NZ_FTNT01000002.1"/>
</dbReference>